<name>A0A2A6FFA0_9HYPH</name>
<organism evidence="1 2">
    <name type="scientific">Mesorhizobium sanjuanii</name>
    <dbReference type="NCBI Taxonomy" id="2037900"/>
    <lineage>
        <taxon>Bacteria</taxon>
        <taxon>Pseudomonadati</taxon>
        <taxon>Pseudomonadota</taxon>
        <taxon>Alphaproteobacteria</taxon>
        <taxon>Hyphomicrobiales</taxon>
        <taxon>Phyllobacteriaceae</taxon>
        <taxon>Mesorhizobium</taxon>
    </lineage>
</organism>
<accession>A0A2A6FFA0</accession>
<evidence type="ECO:0000313" key="1">
    <source>
        <dbReference type="EMBL" id="PDQ20098.1"/>
    </source>
</evidence>
<gene>
    <name evidence="1" type="ORF">CN311_16010</name>
</gene>
<proteinExistence type="predicted"/>
<dbReference type="Proteomes" id="UP000219182">
    <property type="component" value="Unassembled WGS sequence"/>
</dbReference>
<comment type="caution">
    <text evidence="1">The sequence shown here is derived from an EMBL/GenBank/DDBJ whole genome shotgun (WGS) entry which is preliminary data.</text>
</comment>
<evidence type="ECO:0000313" key="2">
    <source>
        <dbReference type="Proteomes" id="UP000219182"/>
    </source>
</evidence>
<sequence length="491" mass="55438">MVDLQYEYIAHRFKPRSGSEQSLLLFVAPATDIRSWAGVPRKAFDYQHGFQRTLNPGRVNDVVQYFREDVKNISPTSIVVGFTGAVTVEAAEGATLGGVEAVRVRVTVPDFAQIGLDALADQALARLRMRLPEPVIKQIEANVEEAFAEAIKLQDEEAVDESFGIEAESAVESGIDPEAEERSYLADFYAQLLGYRRKLLEWPEDGQLREILYSILKPAIIVDGQHRVFGGAAAEQNMLFAICAIPQSSWAESVYQFVVINQKAKPIKPAFLSSIIATSLSTDEIASVYNRLRSSKIDVDRAEVMDRINTDPISPFNNMIDFEVEGSPGFLQFPGMARLARDFQNIPRSHSILLPDGTWNSVDGDWTDHFFGFWTGVRNYFEGIDARLWTKPSASNPNNLLKIVTLQELQGLMLDNWADSRLVRLKIVEETTEMAKRFWTDFPATFFSDEWRQKGLQTSVGRRIIRDAITETRRNMGRPHWGHRRLGLFKG</sequence>
<evidence type="ECO:0008006" key="3">
    <source>
        <dbReference type="Google" id="ProtNLM"/>
    </source>
</evidence>
<dbReference type="AlphaFoldDB" id="A0A2A6FFA0"/>
<dbReference type="EMBL" id="NWQG01000096">
    <property type="protein sequence ID" value="PDQ20098.1"/>
    <property type="molecule type" value="Genomic_DNA"/>
</dbReference>
<reference evidence="1 2" key="1">
    <citation type="submission" date="2017-09" db="EMBL/GenBank/DDBJ databases">
        <title>Mesorhizobum sanjuanii sp. nov. isolated from nodules of Lotus tenuis in saline-alkaline lowlands of Flooding Pampa.</title>
        <authorList>
            <person name="Sannazzaro A.I."/>
            <person name="Torres Tejerizo G.A."/>
            <person name="Fontana F."/>
            <person name="Cumpa Velazquez L.M."/>
            <person name="Hansen L."/>
            <person name="Pistorio M."/>
            <person name="Estrella M.J."/>
        </authorList>
    </citation>
    <scope>NUCLEOTIDE SEQUENCE [LARGE SCALE GENOMIC DNA]</scope>
    <source>
        <strain evidence="1 2">BSA136</strain>
    </source>
</reference>
<protein>
    <recommendedName>
        <fullName evidence="3">DGQHR domain-containing protein</fullName>
    </recommendedName>
</protein>
<keyword evidence="2" id="KW-1185">Reference proteome</keyword>